<evidence type="ECO:0000256" key="1">
    <source>
        <dbReference type="ARBA" id="ARBA00006252"/>
    </source>
</evidence>
<evidence type="ECO:0000313" key="5">
    <source>
        <dbReference type="EMBL" id="SJM65679.1"/>
    </source>
</evidence>
<dbReference type="InterPro" id="IPR003680">
    <property type="entry name" value="Flavodoxin_fold"/>
</dbReference>
<dbReference type="InterPro" id="IPR029039">
    <property type="entry name" value="Flavoprotein-like_sf"/>
</dbReference>
<dbReference type="Gene3D" id="3.40.50.360">
    <property type="match status" value="1"/>
</dbReference>
<gene>
    <name evidence="5" type="ORF">CZ674_10650</name>
</gene>
<reference evidence="5 6" key="1">
    <citation type="submission" date="2017-02" db="EMBL/GenBank/DDBJ databases">
        <authorList>
            <person name="Peterson S.W."/>
        </authorList>
    </citation>
    <scope>NUCLEOTIDE SEQUENCE [LARGE SCALE GENOMIC DNA]</scope>
    <source>
        <strain evidence="5 6">LMG 22410</strain>
    </source>
</reference>
<evidence type="ECO:0000256" key="3">
    <source>
        <dbReference type="SAM" id="MobiDB-lite"/>
    </source>
</evidence>
<dbReference type="GO" id="GO:0005829">
    <property type="term" value="C:cytosol"/>
    <property type="evidence" value="ECO:0007669"/>
    <property type="project" value="TreeGrafter"/>
</dbReference>
<comment type="similarity">
    <text evidence="1">Belongs to the NAD(P)H dehydrogenase (quinone) family.</text>
</comment>
<dbReference type="RefSeq" id="WP_086992531.1">
    <property type="nucleotide sequence ID" value="NZ_FUHU01000043.1"/>
</dbReference>
<sequence length="200" mass="22173">MSALVIDAHPNPDSLISALAAAYASAHDDARLLALRDLEFDVHMRYGYTKRMQIEPDLADARQAIRDADHIVIATPVWWRSVPALLKGFLDRALLPQEDYRYKGQLPEGLLKGRTGRIIATSDTPPWLAPLLPDTRLTQLRAGTLELCGIKPVRMRRFGPVRTSTAEQRQQWLQTAAADAVADSRRSADATPASVLSRPD</sequence>
<dbReference type="GO" id="GO:0003955">
    <property type="term" value="F:NAD(P)H dehydrogenase (quinone) activity"/>
    <property type="evidence" value="ECO:0007669"/>
    <property type="project" value="TreeGrafter"/>
</dbReference>
<dbReference type="Pfam" id="PF02525">
    <property type="entry name" value="Flavodoxin_2"/>
    <property type="match status" value="1"/>
</dbReference>
<dbReference type="GeneID" id="303173666"/>
<evidence type="ECO:0000256" key="2">
    <source>
        <dbReference type="ARBA" id="ARBA00023002"/>
    </source>
</evidence>
<organism evidence="5 6">
    <name type="scientific">Agrococcus casei LMG 22410</name>
    <dbReference type="NCBI Taxonomy" id="1255656"/>
    <lineage>
        <taxon>Bacteria</taxon>
        <taxon>Bacillati</taxon>
        <taxon>Actinomycetota</taxon>
        <taxon>Actinomycetes</taxon>
        <taxon>Micrococcales</taxon>
        <taxon>Microbacteriaceae</taxon>
        <taxon>Agrococcus</taxon>
    </lineage>
</organism>
<feature type="domain" description="Flavodoxin-like fold" evidence="4">
    <location>
        <begin position="1"/>
        <end position="176"/>
    </location>
</feature>
<accession>A0A1R4GBV2</accession>
<dbReference type="Proteomes" id="UP000195787">
    <property type="component" value="Unassembled WGS sequence"/>
</dbReference>
<protein>
    <submittedName>
        <fullName evidence="5">NAD(P)H dehydrogenase, quinone family</fullName>
    </submittedName>
</protein>
<evidence type="ECO:0000313" key="6">
    <source>
        <dbReference type="Proteomes" id="UP000195787"/>
    </source>
</evidence>
<dbReference type="OrthoDB" id="9798454at2"/>
<feature type="region of interest" description="Disordered" evidence="3">
    <location>
        <begin position="177"/>
        <end position="200"/>
    </location>
</feature>
<keyword evidence="2" id="KW-0560">Oxidoreductase</keyword>
<keyword evidence="6" id="KW-1185">Reference proteome</keyword>
<name>A0A1R4GBV2_9MICO</name>
<dbReference type="AlphaFoldDB" id="A0A1R4GBV2"/>
<evidence type="ECO:0000259" key="4">
    <source>
        <dbReference type="Pfam" id="PF02525"/>
    </source>
</evidence>
<dbReference type="PANTHER" id="PTHR10204">
    <property type="entry name" value="NAD P H OXIDOREDUCTASE-RELATED"/>
    <property type="match status" value="1"/>
</dbReference>
<proteinExistence type="inferred from homology"/>
<dbReference type="SUPFAM" id="SSF52218">
    <property type="entry name" value="Flavoproteins"/>
    <property type="match status" value="1"/>
</dbReference>
<dbReference type="EMBL" id="FUHU01000043">
    <property type="protein sequence ID" value="SJM65679.1"/>
    <property type="molecule type" value="Genomic_DNA"/>
</dbReference>
<dbReference type="InterPro" id="IPR051545">
    <property type="entry name" value="NAD(P)H_dehydrogenase_qn"/>
</dbReference>
<dbReference type="PANTHER" id="PTHR10204:SF34">
    <property type="entry name" value="NAD(P)H DEHYDROGENASE [QUINONE] 1 ISOFORM 1"/>
    <property type="match status" value="1"/>
</dbReference>